<evidence type="ECO:0000313" key="2">
    <source>
        <dbReference type="EMBL" id="CAA9475324.1"/>
    </source>
</evidence>
<feature type="compositionally biased region" description="Basic and acidic residues" evidence="1">
    <location>
        <begin position="138"/>
        <end position="155"/>
    </location>
</feature>
<dbReference type="AlphaFoldDB" id="A0A6J4RQI6"/>
<feature type="non-terminal residue" evidence="2">
    <location>
        <position position="199"/>
    </location>
</feature>
<reference evidence="2" key="1">
    <citation type="submission" date="2020-02" db="EMBL/GenBank/DDBJ databases">
        <authorList>
            <person name="Meier V. D."/>
        </authorList>
    </citation>
    <scope>NUCLEOTIDE SEQUENCE</scope>
    <source>
        <strain evidence="2">AVDCRST_MAG02</strain>
    </source>
</reference>
<protein>
    <submittedName>
        <fullName evidence="2">Uncharacterized protein</fullName>
    </submittedName>
</protein>
<dbReference type="EMBL" id="CADCVH010000111">
    <property type="protein sequence ID" value="CAA9475324.1"/>
    <property type="molecule type" value="Genomic_DNA"/>
</dbReference>
<feature type="compositionally biased region" description="Basic residues" evidence="1">
    <location>
        <begin position="44"/>
        <end position="59"/>
    </location>
</feature>
<feature type="region of interest" description="Disordered" evidence="1">
    <location>
        <begin position="1"/>
        <end position="67"/>
    </location>
</feature>
<feature type="region of interest" description="Disordered" evidence="1">
    <location>
        <begin position="94"/>
        <end position="199"/>
    </location>
</feature>
<feature type="non-terminal residue" evidence="2">
    <location>
        <position position="1"/>
    </location>
</feature>
<name>A0A6J4RQI6_9ACTN</name>
<accession>A0A6J4RQI6</accession>
<gene>
    <name evidence="2" type="ORF">AVDCRST_MAG02-4071</name>
</gene>
<proteinExistence type="predicted"/>
<sequence length="199" mass="21567">GTCGFGTTFVFSGHPRGRLRDPLPGQAGPHGARRHGPAPDHSGRGLHRALHHQHSRAQHRQRDGQEHHLRVLSPPREHERSRHHGAPLLQARHKLYGPADGPPFGLGLLPERGAEHEGQGADAGHHHHLQVRGPQRGALRDRVDHKPAVARRERLLGLQGLRGRGAGPPGPGEGDGEDLGGTQRAKRSDKPATQRPAEL</sequence>
<evidence type="ECO:0000256" key="1">
    <source>
        <dbReference type="SAM" id="MobiDB-lite"/>
    </source>
</evidence>
<feature type="compositionally biased region" description="Basic and acidic residues" evidence="1">
    <location>
        <begin position="186"/>
        <end position="199"/>
    </location>
</feature>
<organism evidence="2">
    <name type="scientific">uncultured Rubrobacteraceae bacterium</name>
    <dbReference type="NCBI Taxonomy" id="349277"/>
    <lineage>
        <taxon>Bacteria</taxon>
        <taxon>Bacillati</taxon>
        <taxon>Actinomycetota</taxon>
        <taxon>Rubrobacteria</taxon>
        <taxon>Rubrobacterales</taxon>
        <taxon>Rubrobacteraceae</taxon>
        <taxon>environmental samples</taxon>
    </lineage>
</organism>